<organism evidence="11 12">
    <name type="scientific">Calicophoron daubneyi</name>
    <name type="common">Rumen fluke</name>
    <name type="synonym">Paramphistomum daubneyi</name>
    <dbReference type="NCBI Taxonomy" id="300641"/>
    <lineage>
        <taxon>Eukaryota</taxon>
        <taxon>Metazoa</taxon>
        <taxon>Spiralia</taxon>
        <taxon>Lophotrochozoa</taxon>
        <taxon>Platyhelminthes</taxon>
        <taxon>Trematoda</taxon>
        <taxon>Digenea</taxon>
        <taxon>Plagiorchiida</taxon>
        <taxon>Pronocephalata</taxon>
        <taxon>Paramphistomoidea</taxon>
        <taxon>Paramphistomidae</taxon>
        <taxon>Calicophoron</taxon>
    </lineage>
</organism>
<keyword evidence="4 9" id="KW-0378">Hydrolase</keyword>
<evidence type="ECO:0000313" key="12">
    <source>
        <dbReference type="Proteomes" id="UP001497525"/>
    </source>
</evidence>
<comment type="similarity">
    <text evidence="2 9">Belongs to the dolichyldiphosphatase family.</text>
</comment>
<dbReference type="SUPFAM" id="SSF48317">
    <property type="entry name" value="Acid phosphatase/Vanadium-dependent haloperoxidase"/>
    <property type="match status" value="1"/>
</dbReference>
<evidence type="ECO:0000256" key="7">
    <source>
        <dbReference type="ARBA" id="ARBA00024907"/>
    </source>
</evidence>
<evidence type="ECO:0000256" key="5">
    <source>
        <dbReference type="ARBA" id="ARBA00022989"/>
    </source>
</evidence>
<keyword evidence="3 9" id="KW-0812">Transmembrane</keyword>
<dbReference type="GO" id="GO:0005789">
    <property type="term" value="C:endoplasmic reticulum membrane"/>
    <property type="evidence" value="ECO:0007669"/>
    <property type="project" value="UniProtKB-SubCell"/>
</dbReference>
<protein>
    <recommendedName>
        <fullName evidence="9">Dolichyldiphosphatase</fullName>
        <ecNumber evidence="9">3.6.1.43</ecNumber>
    </recommendedName>
</protein>
<dbReference type="InterPro" id="IPR000326">
    <property type="entry name" value="PAP2/HPO"/>
</dbReference>
<dbReference type="GO" id="GO:0047874">
    <property type="term" value="F:dolichyldiphosphatase activity"/>
    <property type="evidence" value="ECO:0007669"/>
    <property type="project" value="UniProtKB-UniRule"/>
</dbReference>
<evidence type="ECO:0000256" key="2">
    <source>
        <dbReference type="ARBA" id="ARBA00005518"/>
    </source>
</evidence>
<evidence type="ECO:0000256" key="6">
    <source>
        <dbReference type="ARBA" id="ARBA00023136"/>
    </source>
</evidence>
<feature type="transmembrane region" description="Helical" evidence="9">
    <location>
        <begin position="126"/>
        <end position="149"/>
    </location>
</feature>
<reference evidence="11" key="1">
    <citation type="submission" date="2024-06" db="EMBL/GenBank/DDBJ databases">
        <authorList>
            <person name="Liu X."/>
            <person name="Lenzi L."/>
            <person name="Haldenby T S."/>
            <person name="Uol C."/>
        </authorList>
    </citation>
    <scope>NUCLEOTIDE SEQUENCE</scope>
</reference>
<dbReference type="PANTHER" id="PTHR11247">
    <property type="entry name" value="PALMITOYL-PROTEIN THIOESTERASE/DOLICHYLDIPHOSPHATASE 1"/>
    <property type="match status" value="1"/>
</dbReference>
<name>A0AAV2T3P2_CALDB</name>
<evidence type="ECO:0000313" key="11">
    <source>
        <dbReference type="EMBL" id="CAL5131040.1"/>
    </source>
</evidence>
<comment type="caution">
    <text evidence="11">The sequence shown here is derived from an EMBL/GenBank/DDBJ whole genome shotgun (WGS) entry which is preliminary data.</text>
</comment>
<accession>A0AAV2T3P2</accession>
<comment type="function">
    <text evidence="7 9">Required for efficient N-glycosylation. Necessary for maintaining optimal levels of dolichol-linked oligosaccharides. Hydrolyzes dolichyl pyrophosphate at a very high rate and dolichyl monophosphate at a much lower rate. Does not act on phosphatidate.</text>
</comment>
<dbReference type="Pfam" id="PF01569">
    <property type="entry name" value="PAP2"/>
    <property type="match status" value="1"/>
</dbReference>
<dbReference type="PANTHER" id="PTHR11247:SF1">
    <property type="entry name" value="DOLICHYLDIPHOSPHATASE 1"/>
    <property type="match status" value="1"/>
</dbReference>
<comment type="subcellular location">
    <subcellularLocation>
        <location evidence="9">Endoplasmic reticulum membrane</location>
        <topology evidence="9">Multi-pass membrane protein</topology>
    </subcellularLocation>
    <subcellularLocation>
        <location evidence="1">Membrane</location>
        <topology evidence="1">Multi-pass membrane protein</topology>
    </subcellularLocation>
</comment>
<feature type="transmembrane region" description="Helical" evidence="9">
    <location>
        <begin position="26"/>
        <end position="47"/>
    </location>
</feature>
<keyword evidence="9" id="KW-0256">Endoplasmic reticulum</keyword>
<proteinExistence type="inferred from homology"/>
<feature type="domain" description="Phosphatidic acid phosphatase type 2/haloperoxidase" evidence="10">
    <location>
        <begin position="56"/>
        <end position="136"/>
    </location>
</feature>
<dbReference type="GO" id="GO:0006487">
    <property type="term" value="P:protein N-linked glycosylation"/>
    <property type="evidence" value="ECO:0007669"/>
    <property type="project" value="UniProtKB-UniRule"/>
</dbReference>
<evidence type="ECO:0000256" key="3">
    <source>
        <dbReference type="ARBA" id="ARBA00022692"/>
    </source>
</evidence>
<comment type="catalytic activity">
    <reaction evidence="8 9">
        <text>a di-trans,poly-cis-dolichyl diphosphate + H2O = a di-trans,poly-cis-dolichyl phosphate + phosphate + H(+)</text>
        <dbReference type="Rhea" id="RHEA:14385"/>
        <dbReference type="Rhea" id="RHEA-COMP:19498"/>
        <dbReference type="Rhea" id="RHEA-COMP:19506"/>
        <dbReference type="ChEBI" id="CHEBI:15377"/>
        <dbReference type="ChEBI" id="CHEBI:15378"/>
        <dbReference type="ChEBI" id="CHEBI:43474"/>
        <dbReference type="ChEBI" id="CHEBI:57497"/>
        <dbReference type="ChEBI" id="CHEBI:57683"/>
        <dbReference type="EC" id="3.6.1.43"/>
    </reaction>
</comment>
<feature type="transmembrane region" description="Helical" evidence="9">
    <location>
        <begin position="54"/>
        <end position="74"/>
    </location>
</feature>
<dbReference type="CDD" id="cd03382">
    <property type="entry name" value="PAP2_dolichyldiphosphatase"/>
    <property type="match status" value="1"/>
</dbReference>
<dbReference type="EMBL" id="CAXLJL010000079">
    <property type="protein sequence ID" value="CAL5131040.1"/>
    <property type="molecule type" value="Genomic_DNA"/>
</dbReference>
<dbReference type="Gene3D" id="1.20.144.10">
    <property type="entry name" value="Phosphatidic acid phosphatase type 2/haloperoxidase"/>
    <property type="match status" value="1"/>
</dbReference>
<dbReference type="InterPro" id="IPR036938">
    <property type="entry name" value="PAP2/HPO_sf"/>
</dbReference>
<keyword evidence="5 9" id="KW-1133">Transmembrane helix</keyword>
<dbReference type="EC" id="3.6.1.43" evidence="9"/>
<dbReference type="InterPro" id="IPR039667">
    <property type="entry name" value="Dolichyldiphosphatase_PAP2"/>
</dbReference>
<evidence type="ECO:0000256" key="1">
    <source>
        <dbReference type="ARBA" id="ARBA00004141"/>
    </source>
</evidence>
<feature type="transmembrane region" description="Helical" evidence="9">
    <location>
        <begin position="96"/>
        <end position="114"/>
    </location>
</feature>
<dbReference type="Proteomes" id="UP001497525">
    <property type="component" value="Unassembled WGS sequence"/>
</dbReference>
<comment type="pathway">
    <text evidence="9">Protein modification; protein glycosylation.</text>
</comment>
<dbReference type="GO" id="GO:0008610">
    <property type="term" value="P:lipid biosynthetic process"/>
    <property type="evidence" value="ECO:0007669"/>
    <property type="project" value="TreeGrafter"/>
</dbReference>
<evidence type="ECO:0000259" key="10">
    <source>
        <dbReference type="Pfam" id="PF01569"/>
    </source>
</evidence>
<sequence length="180" mass="20786">MAHGTTWKSLDIFHVVYPEDDLFGKFVAYCSMTPIFIAIGLSTLVLFRRDLFTICQFIGLLINELTNIVLKRFLKHPRPTQLSAQTRSYGMPSDHSQFMGFFCACFICFLFIRLDKKSFSHGFRYILCGGCILSTLLTCYSSFIGRILMLQDFTLIPNVLVFEYNNSRNWPRHGTHCNSH</sequence>
<gene>
    <name evidence="11" type="ORF">CDAUBV1_LOCUS3231</name>
</gene>
<dbReference type="AlphaFoldDB" id="A0AAV2T3P2"/>
<keyword evidence="6 9" id="KW-0472">Membrane</keyword>
<evidence type="ECO:0000256" key="9">
    <source>
        <dbReference type="RuleBase" id="RU367078"/>
    </source>
</evidence>
<evidence type="ECO:0000256" key="4">
    <source>
        <dbReference type="ARBA" id="ARBA00022801"/>
    </source>
</evidence>
<evidence type="ECO:0000256" key="8">
    <source>
        <dbReference type="ARBA" id="ARBA00047349"/>
    </source>
</evidence>